<feature type="domain" description="BRCT" evidence="3">
    <location>
        <begin position="65"/>
        <end position="134"/>
    </location>
</feature>
<dbReference type="GO" id="GO:0005085">
    <property type="term" value="F:guanyl-nucleotide exchange factor activity"/>
    <property type="evidence" value="ECO:0007669"/>
    <property type="project" value="InterPro"/>
</dbReference>
<evidence type="ECO:0000313" key="4">
    <source>
        <dbReference type="EMBL" id="JAP58635.1"/>
    </source>
</evidence>
<dbReference type="PROSITE" id="PS50010">
    <property type="entry name" value="DH_2"/>
    <property type="match status" value="1"/>
</dbReference>
<feature type="domain" description="DH" evidence="2">
    <location>
        <begin position="553"/>
        <end position="741"/>
    </location>
</feature>
<dbReference type="Pfam" id="PF00621">
    <property type="entry name" value="RhoGEF"/>
    <property type="match status" value="1"/>
</dbReference>
<dbReference type="InterPro" id="IPR000219">
    <property type="entry name" value="DH_dom"/>
</dbReference>
<dbReference type="SMART" id="SM00325">
    <property type="entry name" value="RhoGEF"/>
    <property type="match status" value="1"/>
</dbReference>
<dbReference type="GO" id="GO:0005634">
    <property type="term" value="C:nucleus"/>
    <property type="evidence" value="ECO:0007669"/>
    <property type="project" value="InterPro"/>
</dbReference>
<proteinExistence type="predicted"/>
<dbReference type="InterPro" id="IPR036420">
    <property type="entry name" value="BRCT_dom_sf"/>
</dbReference>
<dbReference type="InterPro" id="IPR035899">
    <property type="entry name" value="DBL_dom_sf"/>
</dbReference>
<dbReference type="GO" id="GO:2000431">
    <property type="term" value="P:regulation of cytokinesis, actomyosin contractile ring assembly"/>
    <property type="evidence" value="ECO:0007669"/>
    <property type="project" value="InterPro"/>
</dbReference>
<evidence type="ECO:0000259" key="3">
    <source>
        <dbReference type="PROSITE" id="PS50172"/>
    </source>
</evidence>
<dbReference type="SUPFAM" id="SSF52113">
    <property type="entry name" value="BRCT domain"/>
    <property type="match status" value="2"/>
</dbReference>
<protein>
    <recommendedName>
        <fullName evidence="5">Protein ECT2</fullName>
    </recommendedName>
</protein>
<dbReference type="CDD" id="cd00160">
    <property type="entry name" value="RhoGEF"/>
    <property type="match status" value="1"/>
</dbReference>
<feature type="compositionally biased region" description="Basic residues" evidence="1">
    <location>
        <begin position="1579"/>
        <end position="1596"/>
    </location>
</feature>
<evidence type="ECO:0000259" key="2">
    <source>
        <dbReference type="PROSITE" id="PS50010"/>
    </source>
</evidence>
<evidence type="ECO:0008006" key="5">
    <source>
        <dbReference type="Google" id="ProtNLM"/>
    </source>
</evidence>
<dbReference type="PANTHER" id="PTHR16777">
    <property type="entry name" value="PROTEIN ECT2"/>
    <property type="match status" value="1"/>
</dbReference>
<feature type="region of interest" description="Disordered" evidence="1">
    <location>
        <begin position="1543"/>
        <end position="1596"/>
    </location>
</feature>
<feature type="region of interest" description="Disordered" evidence="1">
    <location>
        <begin position="1193"/>
        <end position="1228"/>
    </location>
</feature>
<feature type="region of interest" description="Disordered" evidence="1">
    <location>
        <begin position="302"/>
        <end position="322"/>
    </location>
</feature>
<dbReference type="Pfam" id="PF12738">
    <property type="entry name" value="PTCB-BRCT"/>
    <property type="match status" value="1"/>
</dbReference>
<name>A0A0X3Q3A3_SCHSO</name>
<feature type="compositionally biased region" description="Polar residues" evidence="1">
    <location>
        <begin position="1295"/>
        <end position="1304"/>
    </location>
</feature>
<dbReference type="PANTHER" id="PTHR16777:SF2">
    <property type="entry name" value="PROTEIN ECT2"/>
    <property type="match status" value="1"/>
</dbReference>
<organism evidence="4">
    <name type="scientific">Schistocephalus solidus</name>
    <name type="common">Tapeworm</name>
    <dbReference type="NCBI Taxonomy" id="70667"/>
    <lineage>
        <taxon>Eukaryota</taxon>
        <taxon>Metazoa</taxon>
        <taxon>Spiralia</taxon>
        <taxon>Lophotrochozoa</taxon>
        <taxon>Platyhelminthes</taxon>
        <taxon>Cestoda</taxon>
        <taxon>Eucestoda</taxon>
        <taxon>Diphyllobothriidea</taxon>
        <taxon>Diphyllobothriidae</taxon>
        <taxon>Schistocephalus</taxon>
    </lineage>
</organism>
<dbReference type="SMART" id="SM00292">
    <property type="entry name" value="BRCT"/>
    <property type="match status" value="2"/>
</dbReference>
<feature type="region of interest" description="Disordered" evidence="1">
    <location>
        <begin position="1282"/>
        <end position="1304"/>
    </location>
</feature>
<feature type="domain" description="BRCT" evidence="3">
    <location>
        <begin position="158"/>
        <end position="280"/>
    </location>
</feature>
<dbReference type="SUPFAM" id="SSF48065">
    <property type="entry name" value="DBL homology domain (DH-domain)"/>
    <property type="match status" value="1"/>
</dbReference>
<gene>
    <name evidence="4" type="ORF">TR137326</name>
</gene>
<evidence type="ECO:0000256" key="1">
    <source>
        <dbReference type="SAM" id="MobiDB-lite"/>
    </source>
</evidence>
<dbReference type="GO" id="GO:0005938">
    <property type="term" value="C:cell cortex"/>
    <property type="evidence" value="ECO:0007669"/>
    <property type="project" value="TreeGrafter"/>
</dbReference>
<feature type="compositionally biased region" description="Polar residues" evidence="1">
    <location>
        <begin position="861"/>
        <end position="875"/>
    </location>
</feature>
<dbReference type="GO" id="GO:0005096">
    <property type="term" value="F:GTPase activator activity"/>
    <property type="evidence" value="ECO:0007669"/>
    <property type="project" value="InterPro"/>
</dbReference>
<sequence>LAQLPSDPPNSRLAVILSDFKNTSILNIIQSKNREVHVYGMPSFYSLFHNRVRWSKSRPVYCFSMSQVVVSFTGFRDRVYVNHLASLVHWMGGSVRRRLDADVTHLVAYRCAGEKVRKAALTSTNITTVSASWIESAWDLRISDPFFDSTEPDFVNKHRAKVFQSCCIYFVGFPMHSRTLKELKDLVQEHNGSLAKSLCDEQLTHVIVSDEWPSALGSPDMSDLLVRSPNTAVQESSTDIAQNLCSELKEVSFRVPVLRLDWFWKSLQCTYICHPRDYLCVPANFQSSVILSPELQSAPLLSPRSSVDTFSPPGTKFEKPNSSADILLPEAGKENLDPHNEANSLFHGYFSTGELPTTASKSRPKLTTGEHSLMSDPGFNECSRSTSRNHLVAQLADPLNLRSNRARYQSSSAVSYTPARDSRAPLALECAKTAPLNARTVGRVSEDLHYLLTTSQMSNSASLLDATYASDVSYPHRCLSSGFSPMLPIAQASGSVGLVTVSPTVASTSPNPNLSRTPLEAFKSSFEHSPLCKWSSPGIATESGTPIQIRLERRKHRVFEFFVTERNYVTVLEYLTQTAFYEVVNESQVGGAILPRAEAEIVFGKLVPVYNFHKRLQESLEVLEVNWDNESSRLGGLLLPQIEEMDRVYCHYTQFYSAPHLKELGDQYPRFLAFMRQVERRKESGRQSLSDLLIRPVQRLPSMLLLMQGIMKFTPASHPDHTDIRSFVEKLEGVLSNIDARLKKNDELISLLTLYHKINGAPPEMLSSSRSLISSLSVFQLSLNASGQPCLEPVTLFLLTDSLEVVRPKKRHTGEPMAHAIQAAVDAVQGESHEPGGHTDTSNPRAVTEECTGCGGDHASTGVSRTGSGASNSTTGFGRGGGKRRYHFTHLFMLKLQDIKRVLNLSTQSPERAAFSLIVRGSSELHDQVYTFCLAASFTATAAVASGRCPEALESVVATATAAVSNQPVLRRASVKEDVYSSAAVGSDHARSASVTNVSWFPQAGSEARVAVTASALEDDVTDGSLVVSNPAVATLQHCVSEAKASFLRRLCHHIVQVSCLVNNPDELLTDIPPDELLDFDLETVFTLANISLKSKKFSRQLGRAISMKTPRRIAAAWSSSGHPRDRSKALSVDRIATSKGANTMTAVQRYSPRPEAEMGLHHEVSKAPSTPLLSVKLNVDTGSMVSPKAGVIDLPTAHPSSRCSPPSTPLERQPTSDTFLQPIAPPPDGLVVRRNWLERDANAFASEAEEDTGDGGDADDLDLVSIDSSSNMGPWPAFLPRPLSQRPTRLGTVGTPSTSSLRSTYSLDPHAISAKQERQGASVTFSRCNRSSVGGGLGGDGATRKSIFRSMLDGLRTIRRSLADPKLAAATENGLTRGRKSDSGNDLAGRPRAPIAETEGNLPSDDNSRKSKTGTWMLARHHLPRLGSVDARRGSHSYGVSTPTLDKSVSECNLPSRIGARNLSTSSTTSLKNLFSPFRVPNGPLPLIRQSTTTPGNCLPSSTYNRAEVLSCSGHHEDSPDDSASSHSIGSWNSLMTLEEEAEEDEDCASARRRRGGHHSKTPVETCSLILPPSMSDHKKRSFGSRAHGSKSSKKRGVLLLGSGIFYKSAGGEGQQTDLASRRESFFKRGFLRK</sequence>
<reference evidence="4" key="1">
    <citation type="submission" date="2016-01" db="EMBL/GenBank/DDBJ databases">
        <title>Reference transcriptome for the parasite Schistocephalus solidus: insights into the molecular evolution of parasitism.</title>
        <authorList>
            <person name="Hebert F.O."/>
            <person name="Grambauer S."/>
            <person name="Barber I."/>
            <person name="Landry C.R."/>
            <person name="Aubin-Horth N."/>
        </authorList>
    </citation>
    <scope>NUCLEOTIDE SEQUENCE</scope>
</reference>
<dbReference type="InterPro" id="IPR026817">
    <property type="entry name" value="Ect2"/>
</dbReference>
<dbReference type="GO" id="GO:0000281">
    <property type="term" value="P:mitotic cytokinesis"/>
    <property type="evidence" value="ECO:0007669"/>
    <property type="project" value="TreeGrafter"/>
</dbReference>
<feature type="compositionally biased region" description="Basic residues" evidence="1">
    <location>
        <begin position="1552"/>
        <end position="1562"/>
    </location>
</feature>
<feature type="region of interest" description="Disordered" evidence="1">
    <location>
        <begin position="858"/>
        <end position="881"/>
    </location>
</feature>
<feature type="non-terminal residue" evidence="4">
    <location>
        <position position="1"/>
    </location>
</feature>
<dbReference type="Gene3D" id="1.20.900.10">
    <property type="entry name" value="Dbl homology (DH) domain"/>
    <property type="match status" value="1"/>
</dbReference>
<dbReference type="PROSITE" id="PS50172">
    <property type="entry name" value="BRCT"/>
    <property type="match status" value="2"/>
</dbReference>
<feature type="region of interest" description="Disordered" evidence="1">
    <location>
        <begin position="1370"/>
        <end position="1413"/>
    </location>
</feature>
<dbReference type="Gene3D" id="3.40.50.10190">
    <property type="entry name" value="BRCT domain"/>
    <property type="match status" value="2"/>
</dbReference>
<dbReference type="GO" id="GO:0007399">
    <property type="term" value="P:nervous system development"/>
    <property type="evidence" value="ECO:0007669"/>
    <property type="project" value="TreeGrafter"/>
</dbReference>
<feature type="region of interest" description="Disordered" evidence="1">
    <location>
        <begin position="356"/>
        <end position="378"/>
    </location>
</feature>
<accession>A0A0X3Q3A3</accession>
<dbReference type="EMBL" id="GEEE01004590">
    <property type="protein sequence ID" value="JAP58635.1"/>
    <property type="molecule type" value="Transcribed_RNA"/>
</dbReference>
<dbReference type="InterPro" id="IPR001357">
    <property type="entry name" value="BRCT_dom"/>
</dbReference>